<dbReference type="AlphaFoldDB" id="A0A2R5HJ10"/>
<accession>A0A2R5HJ10</accession>
<evidence type="ECO:0000256" key="1">
    <source>
        <dbReference type="SAM" id="Phobius"/>
    </source>
</evidence>
<dbReference type="EMBL" id="BFFO01000003">
    <property type="protein sequence ID" value="GBG96430.1"/>
    <property type="molecule type" value="Genomic_DNA"/>
</dbReference>
<proteinExistence type="predicted"/>
<dbReference type="Proteomes" id="UP000245021">
    <property type="component" value="Unassembled WGS sequence"/>
</dbReference>
<gene>
    <name evidence="2" type="ORF">NtB2_00542</name>
</gene>
<evidence type="ECO:0000313" key="3">
    <source>
        <dbReference type="Proteomes" id="UP000245021"/>
    </source>
</evidence>
<protein>
    <submittedName>
        <fullName evidence="2">Uncharacterized protein</fullName>
    </submittedName>
</protein>
<comment type="caution">
    <text evidence="2">The sequence shown here is derived from an EMBL/GenBank/DDBJ whole genome shotgun (WGS) entry which is preliminary data.</text>
</comment>
<feature type="transmembrane region" description="Helical" evidence="1">
    <location>
        <begin position="6"/>
        <end position="25"/>
    </location>
</feature>
<name>A0A2R5HJ10_9LACT</name>
<sequence length="35" mass="4195">MKIFSLILYGLIVLILLMLALRIVIDFFRRKDEDL</sequence>
<keyword evidence="1" id="KW-0472">Membrane</keyword>
<keyword evidence="3" id="KW-1185">Reference proteome</keyword>
<evidence type="ECO:0000313" key="2">
    <source>
        <dbReference type="EMBL" id="GBG96430.1"/>
    </source>
</evidence>
<organism evidence="2 3">
    <name type="scientific">Lactococcus termiticola</name>
    <dbReference type="NCBI Taxonomy" id="2169526"/>
    <lineage>
        <taxon>Bacteria</taxon>
        <taxon>Bacillati</taxon>
        <taxon>Bacillota</taxon>
        <taxon>Bacilli</taxon>
        <taxon>Lactobacillales</taxon>
        <taxon>Streptococcaceae</taxon>
        <taxon>Lactococcus</taxon>
    </lineage>
</organism>
<keyword evidence="1" id="KW-0812">Transmembrane</keyword>
<reference evidence="2 3" key="1">
    <citation type="journal article" date="2018" name="Genome Announc.">
        <title>Draft Genome Sequence of Lactococcus sp. Strain NtB2 (JCM 32569), Isolated from the Gut of the Higher Termite Nasutitermes takasagoensis.</title>
        <authorList>
            <person name="Noda S."/>
            <person name="Aihara C."/>
            <person name="Yuki M."/>
            <person name="Ohkuma M."/>
        </authorList>
    </citation>
    <scope>NUCLEOTIDE SEQUENCE [LARGE SCALE GENOMIC DNA]</scope>
    <source>
        <strain evidence="2 3">NtB2</strain>
    </source>
</reference>
<keyword evidence="1" id="KW-1133">Transmembrane helix</keyword>